<dbReference type="Proteomes" id="UP000199183">
    <property type="component" value="Unassembled WGS sequence"/>
</dbReference>
<dbReference type="RefSeq" id="WP_091181070.1">
    <property type="nucleotide sequence ID" value="NZ_FNRY01000001.1"/>
</dbReference>
<name>A0A1H4KEQ7_9MICO</name>
<accession>A0A1H4KEQ7</accession>
<dbReference type="EMBL" id="FNRY01000001">
    <property type="protein sequence ID" value="SEB56548.1"/>
    <property type="molecule type" value="Genomic_DNA"/>
</dbReference>
<reference evidence="1 2" key="1">
    <citation type="submission" date="2016-10" db="EMBL/GenBank/DDBJ databases">
        <authorList>
            <person name="de Groot N.N."/>
        </authorList>
    </citation>
    <scope>NUCLEOTIDE SEQUENCE [LARGE SCALE GENOMIC DNA]</scope>
    <source>
        <strain evidence="1 2">DSM 21799</strain>
    </source>
</reference>
<keyword evidence="2" id="KW-1185">Reference proteome</keyword>
<organism evidence="1 2">
    <name type="scientific">Paramicrobacterium humi</name>
    <dbReference type="NCBI Taxonomy" id="640635"/>
    <lineage>
        <taxon>Bacteria</taxon>
        <taxon>Bacillati</taxon>
        <taxon>Actinomycetota</taxon>
        <taxon>Actinomycetes</taxon>
        <taxon>Micrococcales</taxon>
        <taxon>Microbacteriaceae</taxon>
        <taxon>Paramicrobacterium</taxon>
    </lineage>
</organism>
<evidence type="ECO:0000313" key="2">
    <source>
        <dbReference type="Proteomes" id="UP000199183"/>
    </source>
</evidence>
<dbReference type="AlphaFoldDB" id="A0A1H4KEQ7"/>
<proteinExistence type="predicted"/>
<sequence>MVITQADYIAHEAAALRDALTRGDEDDARETAATLRHELHSLLQTFDPEGTQEPRVTMVRGRYVYPDHTGLPDNVSPLWRGPYADAPSAESDVLDEEWISTLDPDKHRLFPKPGEED</sequence>
<evidence type="ECO:0000313" key="1">
    <source>
        <dbReference type="EMBL" id="SEB56548.1"/>
    </source>
</evidence>
<dbReference type="STRING" id="640635.SAMN04489806_1122"/>
<protein>
    <submittedName>
        <fullName evidence="1">Uncharacterized protein</fullName>
    </submittedName>
</protein>
<gene>
    <name evidence="1" type="ORF">SAMN04489806_1122</name>
</gene>